<dbReference type="PANTHER" id="PTHR30469">
    <property type="entry name" value="MULTIDRUG RESISTANCE PROTEIN MDTA"/>
    <property type="match status" value="1"/>
</dbReference>
<evidence type="ECO:0000259" key="4">
    <source>
        <dbReference type="Pfam" id="PF25917"/>
    </source>
</evidence>
<dbReference type="Pfam" id="PF25954">
    <property type="entry name" value="Beta-barrel_RND_2"/>
    <property type="match status" value="1"/>
</dbReference>
<evidence type="ECO:0000313" key="7">
    <source>
        <dbReference type="EMBL" id="MDR6533269.1"/>
    </source>
</evidence>
<dbReference type="Gene3D" id="2.40.50.100">
    <property type="match status" value="1"/>
</dbReference>
<dbReference type="Gene3D" id="2.40.420.20">
    <property type="match status" value="1"/>
</dbReference>
<reference evidence="7 8" key="1">
    <citation type="submission" date="2023-07" db="EMBL/GenBank/DDBJ databases">
        <title>Sorghum-associated microbial communities from plants grown in Nebraska, USA.</title>
        <authorList>
            <person name="Schachtman D."/>
        </authorList>
    </citation>
    <scope>NUCLEOTIDE SEQUENCE [LARGE SCALE GENOMIC DNA]</scope>
    <source>
        <strain evidence="7 8">DS2154</strain>
    </source>
</reference>
<evidence type="ECO:0000256" key="3">
    <source>
        <dbReference type="ARBA" id="ARBA00022448"/>
    </source>
</evidence>
<proteinExistence type="inferred from homology"/>
<dbReference type="PANTHER" id="PTHR30469:SF15">
    <property type="entry name" value="HLYD FAMILY OF SECRETION PROTEINS"/>
    <property type="match status" value="1"/>
</dbReference>
<protein>
    <submittedName>
        <fullName evidence="7">RND family efflux transporter MFP subunit</fullName>
    </submittedName>
</protein>
<feature type="domain" description="Multidrug resistance protein MdtA-like C-terminal permuted SH3" evidence="6">
    <location>
        <begin position="300"/>
        <end position="355"/>
    </location>
</feature>
<dbReference type="InterPro" id="IPR006143">
    <property type="entry name" value="RND_pump_MFP"/>
</dbReference>
<keyword evidence="8" id="KW-1185">Reference proteome</keyword>
<comment type="caution">
    <text evidence="7">The sequence shown here is derived from an EMBL/GenBank/DDBJ whole genome shotgun (WGS) entry which is preliminary data.</text>
</comment>
<evidence type="ECO:0000259" key="5">
    <source>
        <dbReference type="Pfam" id="PF25954"/>
    </source>
</evidence>
<dbReference type="Gene3D" id="1.10.287.470">
    <property type="entry name" value="Helix hairpin bin"/>
    <property type="match status" value="1"/>
</dbReference>
<gene>
    <name evidence="7" type="ORF">J2800_004031</name>
</gene>
<evidence type="ECO:0000313" key="8">
    <source>
        <dbReference type="Proteomes" id="UP001262754"/>
    </source>
</evidence>
<evidence type="ECO:0000256" key="2">
    <source>
        <dbReference type="ARBA" id="ARBA00009477"/>
    </source>
</evidence>
<keyword evidence="3" id="KW-0813">Transport</keyword>
<evidence type="ECO:0000256" key="1">
    <source>
        <dbReference type="ARBA" id="ARBA00004196"/>
    </source>
</evidence>
<dbReference type="Gene3D" id="2.40.30.170">
    <property type="match status" value="1"/>
</dbReference>
<organism evidence="7 8">
    <name type="scientific">Caulobacter rhizosphaerae</name>
    <dbReference type="NCBI Taxonomy" id="2010972"/>
    <lineage>
        <taxon>Bacteria</taxon>
        <taxon>Pseudomonadati</taxon>
        <taxon>Pseudomonadota</taxon>
        <taxon>Alphaproteobacteria</taxon>
        <taxon>Caulobacterales</taxon>
        <taxon>Caulobacteraceae</taxon>
        <taxon>Caulobacter</taxon>
    </lineage>
</organism>
<sequence>MHQRIYRRDLRSTKLPLVLCIGALGLSGCDHGDKAKAKTPKPSLTASQTVSVAAVTIQSLPRIINASGTVTPWEEVPVGAETGGLTAVAVNADEGQVVRQGQILVALNDTMLRAQLHQQEAAVASAKATLAEAQAALGRSRELQAKGYLSQASLDTALARQQTAAAQLASADASRNETIARLGQAAIRAPVSGLISRRSVTKGQIVTAGTELFRIVRDGRLELDAEIPEADLLSVKAGMPATVTSDQVGQTAGTVRIVTSEVNAQTRVGLARISLAPGGGFRSGMFARAQIAAGNRPAPTIPTAAILYRQNQPGVFVVDASNHARFRRIDILARNTDQTSAEGLNAGERVVVDGAGFLGDNDAVRIAATTAGSSTVAAKR</sequence>
<dbReference type="EMBL" id="JAVDRL010000012">
    <property type="protein sequence ID" value="MDR6533269.1"/>
    <property type="molecule type" value="Genomic_DNA"/>
</dbReference>
<dbReference type="Pfam" id="PF25967">
    <property type="entry name" value="RND-MFP_C"/>
    <property type="match status" value="1"/>
</dbReference>
<dbReference type="InterPro" id="IPR058792">
    <property type="entry name" value="Beta-barrel_RND_2"/>
</dbReference>
<feature type="domain" description="Multidrug resistance protein MdtA-like barrel-sandwich hybrid" evidence="4">
    <location>
        <begin position="88"/>
        <end position="216"/>
    </location>
</feature>
<dbReference type="Pfam" id="PF25917">
    <property type="entry name" value="BSH_RND"/>
    <property type="match status" value="1"/>
</dbReference>
<evidence type="ECO:0000259" key="6">
    <source>
        <dbReference type="Pfam" id="PF25967"/>
    </source>
</evidence>
<accession>A0ABU1N4A7</accession>
<dbReference type="InterPro" id="IPR058625">
    <property type="entry name" value="MdtA-like_BSH"/>
</dbReference>
<comment type="similarity">
    <text evidence="2">Belongs to the membrane fusion protein (MFP) (TC 8.A.1) family.</text>
</comment>
<comment type="subcellular location">
    <subcellularLocation>
        <location evidence="1">Cell envelope</location>
    </subcellularLocation>
</comment>
<feature type="domain" description="CusB-like beta-barrel" evidence="5">
    <location>
        <begin position="223"/>
        <end position="293"/>
    </location>
</feature>
<dbReference type="Proteomes" id="UP001262754">
    <property type="component" value="Unassembled WGS sequence"/>
</dbReference>
<name>A0ABU1N4A7_9CAUL</name>
<dbReference type="SUPFAM" id="SSF111369">
    <property type="entry name" value="HlyD-like secretion proteins"/>
    <property type="match status" value="1"/>
</dbReference>
<dbReference type="NCBIfam" id="TIGR01730">
    <property type="entry name" value="RND_mfp"/>
    <property type="match status" value="1"/>
</dbReference>
<dbReference type="PROSITE" id="PS51257">
    <property type="entry name" value="PROKAR_LIPOPROTEIN"/>
    <property type="match status" value="1"/>
</dbReference>
<dbReference type="InterPro" id="IPR058627">
    <property type="entry name" value="MdtA-like_C"/>
</dbReference>